<protein>
    <submittedName>
        <fullName evidence="1">Uncharacterized protein</fullName>
    </submittedName>
</protein>
<dbReference type="EMBL" id="REGN01001843">
    <property type="protein sequence ID" value="RNA32123.1"/>
    <property type="molecule type" value="Genomic_DNA"/>
</dbReference>
<evidence type="ECO:0000313" key="2">
    <source>
        <dbReference type="Proteomes" id="UP000276133"/>
    </source>
</evidence>
<comment type="caution">
    <text evidence="1">The sequence shown here is derived from an EMBL/GenBank/DDBJ whole genome shotgun (WGS) entry which is preliminary data.</text>
</comment>
<proteinExistence type="predicted"/>
<name>A0A3M7S8I1_BRAPC</name>
<gene>
    <name evidence="1" type="ORF">BpHYR1_036029</name>
</gene>
<dbReference type="AlphaFoldDB" id="A0A3M7S8I1"/>
<accession>A0A3M7S8I1</accession>
<dbReference type="Proteomes" id="UP000276133">
    <property type="component" value="Unassembled WGS sequence"/>
</dbReference>
<organism evidence="1 2">
    <name type="scientific">Brachionus plicatilis</name>
    <name type="common">Marine rotifer</name>
    <name type="synonym">Brachionus muelleri</name>
    <dbReference type="NCBI Taxonomy" id="10195"/>
    <lineage>
        <taxon>Eukaryota</taxon>
        <taxon>Metazoa</taxon>
        <taxon>Spiralia</taxon>
        <taxon>Gnathifera</taxon>
        <taxon>Rotifera</taxon>
        <taxon>Eurotatoria</taxon>
        <taxon>Monogononta</taxon>
        <taxon>Pseudotrocha</taxon>
        <taxon>Ploima</taxon>
        <taxon>Brachionidae</taxon>
        <taxon>Brachionus</taxon>
    </lineage>
</organism>
<sequence>MHNYKQICLIHKKCILIQTPFFVDSQLSLSFLYLEKTTEHDFSTDIFIFHLHSQLNLKKN</sequence>
<keyword evidence="2" id="KW-1185">Reference proteome</keyword>
<evidence type="ECO:0000313" key="1">
    <source>
        <dbReference type="EMBL" id="RNA32123.1"/>
    </source>
</evidence>
<reference evidence="1 2" key="1">
    <citation type="journal article" date="2018" name="Sci. Rep.">
        <title>Genomic signatures of local adaptation to the degree of environmental predictability in rotifers.</title>
        <authorList>
            <person name="Franch-Gras L."/>
            <person name="Hahn C."/>
            <person name="Garcia-Roger E.M."/>
            <person name="Carmona M.J."/>
            <person name="Serra M."/>
            <person name="Gomez A."/>
        </authorList>
    </citation>
    <scope>NUCLEOTIDE SEQUENCE [LARGE SCALE GENOMIC DNA]</scope>
    <source>
        <strain evidence="1">HYR1</strain>
    </source>
</reference>